<comment type="caution">
    <text evidence="1">The sequence shown here is derived from an EMBL/GenBank/DDBJ whole genome shotgun (WGS) entry which is preliminary data.</text>
</comment>
<evidence type="ECO:0000313" key="1">
    <source>
        <dbReference type="EMBL" id="ODV55549.1"/>
    </source>
</evidence>
<reference evidence="1 2" key="1">
    <citation type="submission" date="2016-09" db="EMBL/GenBank/DDBJ databases">
        <title>Draft genome sequence of the soil isolate, Lysinibacillus fusiformis M5, a potential hypoxanthine producer.</title>
        <authorList>
            <person name="Gallegos-Monterrosa R."/>
            <person name="Maroti G."/>
            <person name="Balint B."/>
            <person name="Kovacs A.T."/>
        </authorList>
    </citation>
    <scope>NUCLEOTIDE SEQUENCE [LARGE SCALE GENOMIC DNA]</scope>
    <source>
        <strain evidence="1 2">M5</strain>
    </source>
</reference>
<evidence type="ECO:0000313" key="2">
    <source>
        <dbReference type="Proteomes" id="UP000094784"/>
    </source>
</evidence>
<dbReference type="Proteomes" id="UP000094784">
    <property type="component" value="Unassembled WGS sequence"/>
</dbReference>
<dbReference type="OrthoDB" id="2739040at2"/>
<proteinExistence type="predicted"/>
<dbReference type="RefSeq" id="WP_069480630.1">
    <property type="nucleotide sequence ID" value="NZ_KV766182.1"/>
</dbReference>
<name>A0A1E4R518_9BACI</name>
<sequence length="181" mass="21002">MKKILLLIIVIASVLLFLSGYRLTALSAAKANFFMTPEYKNVEKIQEEHDIFYLFKSDKKEIYQTVLVQKNAFLYKRVYATSISSTNDSLETIGGMSYRLNHEGTLFVVLSHDENVSYITINSKQGIIKKSIEHSKLVSFYIPYAQQIDLLEAVAYDKNDRPIYYYGYDDADNLRWNHVDE</sequence>
<gene>
    <name evidence="1" type="ORF">BG258_06355</name>
</gene>
<dbReference type="AlphaFoldDB" id="A0A1E4R518"/>
<organism evidence="1 2">
    <name type="scientific">Lysinibacillus fusiformis</name>
    <dbReference type="NCBI Taxonomy" id="28031"/>
    <lineage>
        <taxon>Bacteria</taxon>
        <taxon>Bacillati</taxon>
        <taxon>Bacillota</taxon>
        <taxon>Bacilli</taxon>
        <taxon>Bacillales</taxon>
        <taxon>Bacillaceae</taxon>
        <taxon>Lysinibacillus</taxon>
    </lineage>
</organism>
<protein>
    <submittedName>
        <fullName evidence="1">Uncharacterized protein</fullName>
    </submittedName>
</protein>
<accession>A0A1E4R518</accession>
<dbReference type="EMBL" id="MECQ01000001">
    <property type="protein sequence ID" value="ODV55549.1"/>
    <property type="molecule type" value="Genomic_DNA"/>
</dbReference>